<sequence length="189" mass="21340">MALFGPFKLMFEDALDEGASSSLDSGNWELSDPLDSVSECSVKQGEWELQEVLNETCDALDLFLNNKFNDALRIISSRAHASIYHGVGRGTILFIQAIMTMEMSDIELAMGALKQAVKVSQMYRRKVSTVSRILHHQDYNSYTEVEVHAELTYAECLLMNAILTFVYDQSLLTFVKGGIRIRSCYQSYK</sequence>
<protein>
    <submittedName>
        <fullName evidence="2">Tetratricopeptide repeat protein 39B-like</fullName>
    </submittedName>
</protein>
<name>A0ABM1RWS8_LIMPO</name>
<evidence type="ECO:0000313" key="2">
    <source>
        <dbReference type="RefSeq" id="XP_022235833.1"/>
    </source>
</evidence>
<evidence type="ECO:0000313" key="1">
    <source>
        <dbReference type="Proteomes" id="UP000694941"/>
    </source>
</evidence>
<dbReference type="Proteomes" id="UP000694941">
    <property type="component" value="Unplaced"/>
</dbReference>
<dbReference type="RefSeq" id="XP_022235833.1">
    <property type="nucleotide sequence ID" value="XM_022380125.1"/>
</dbReference>
<dbReference type="PANTHER" id="PTHR31859">
    <property type="entry name" value="TETRATRICOPEPTIDE REPEAT PROTEIN 39 FAMILY MEMBER"/>
    <property type="match status" value="1"/>
</dbReference>
<accession>A0ABM1RWS8</accession>
<dbReference type="GeneID" id="111083542"/>
<organism evidence="1 2">
    <name type="scientific">Limulus polyphemus</name>
    <name type="common">Atlantic horseshoe crab</name>
    <dbReference type="NCBI Taxonomy" id="6850"/>
    <lineage>
        <taxon>Eukaryota</taxon>
        <taxon>Metazoa</taxon>
        <taxon>Ecdysozoa</taxon>
        <taxon>Arthropoda</taxon>
        <taxon>Chelicerata</taxon>
        <taxon>Merostomata</taxon>
        <taxon>Xiphosura</taxon>
        <taxon>Limulidae</taxon>
        <taxon>Limulus</taxon>
    </lineage>
</organism>
<dbReference type="PANTHER" id="PTHR31859:SF9">
    <property type="entry name" value="TETRATRICOPEPTIDE REPEAT PROTEIN 39B"/>
    <property type="match status" value="1"/>
</dbReference>
<proteinExistence type="predicted"/>
<dbReference type="InterPro" id="IPR019412">
    <property type="entry name" value="IML2/TPR_39"/>
</dbReference>
<reference evidence="2" key="1">
    <citation type="submission" date="2025-08" db="UniProtKB">
        <authorList>
            <consortium name="RefSeq"/>
        </authorList>
    </citation>
    <scope>IDENTIFICATION</scope>
    <source>
        <tissue evidence="2">Muscle</tissue>
    </source>
</reference>
<keyword evidence="1" id="KW-1185">Reference proteome</keyword>
<gene>
    <name evidence="2" type="primary">LOC111083542</name>
</gene>
<dbReference type="Pfam" id="PF10300">
    <property type="entry name" value="Iml2-TPR_39"/>
    <property type="match status" value="1"/>
</dbReference>